<keyword evidence="2" id="KW-1185">Reference proteome</keyword>
<name>A0A409W127_9AGAR</name>
<gene>
    <name evidence="1" type="ORF">CVT24_002357</name>
</gene>
<comment type="caution">
    <text evidence="1">The sequence shown here is derived from an EMBL/GenBank/DDBJ whole genome shotgun (WGS) entry which is preliminary data.</text>
</comment>
<proteinExistence type="predicted"/>
<reference evidence="1 2" key="1">
    <citation type="journal article" date="2018" name="Evol. Lett.">
        <title>Horizontal gene cluster transfer increased hallucinogenic mushroom diversity.</title>
        <authorList>
            <person name="Reynolds H.T."/>
            <person name="Vijayakumar V."/>
            <person name="Gluck-Thaler E."/>
            <person name="Korotkin H.B."/>
            <person name="Matheny P.B."/>
            <person name="Slot J.C."/>
        </authorList>
    </citation>
    <scope>NUCLEOTIDE SEQUENCE [LARGE SCALE GENOMIC DNA]</scope>
    <source>
        <strain evidence="1 2">2629</strain>
    </source>
</reference>
<evidence type="ECO:0000313" key="1">
    <source>
        <dbReference type="EMBL" id="PPQ72229.1"/>
    </source>
</evidence>
<dbReference type="OrthoDB" id="3133596at2759"/>
<sequence>MENWSDCTHYEDSEVGGPELEKMTSAAGDRARQADFNLHKNRCLIENSDASNTVLTNLIPRLDKDFEDIMNRLEWAWGMTRGSLNLDTRRNLVVVSPIMQHLLLMGQWSLLPEERVLRQYFTDSTMTRPYSRCSFPKLEDETYQYTFIPLFDMEDIYIPRQEEDGSVIVHHYPYPNFPVLTSHVHPTFAIIQLAVALTTMEDEVKLAQLLEQNISLRYVMKLYEKWTSPTISEKVGVPRSMCKFWRSGKHVTLRRDNGPDTPPRRILFQQPKIERQAPHSAVGLQTRLRRKQIPNPITFDALDRHDEEVSDEELEEWLGIRLSSWVNDSFAYPALPTSALLQE</sequence>
<evidence type="ECO:0008006" key="3">
    <source>
        <dbReference type="Google" id="ProtNLM"/>
    </source>
</evidence>
<organism evidence="1 2">
    <name type="scientific">Panaeolus cyanescens</name>
    <dbReference type="NCBI Taxonomy" id="181874"/>
    <lineage>
        <taxon>Eukaryota</taxon>
        <taxon>Fungi</taxon>
        <taxon>Dikarya</taxon>
        <taxon>Basidiomycota</taxon>
        <taxon>Agaricomycotina</taxon>
        <taxon>Agaricomycetes</taxon>
        <taxon>Agaricomycetidae</taxon>
        <taxon>Agaricales</taxon>
        <taxon>Agaricineae</taxon>
        <taxon>Galeropsidaceae</taxon>
        <taxon>Panaeolus</taxon>
    </lineage>
</organism>
<dbReference type="EMBL" id="NHTK01005880">
    <property type="protein sequence ID" value="PPQ72229.1"/>
    <property type="molecule type" value="Genomic_DNA"/>
</dbReference>
<protein>
    <recommendedName>
        <fullName evidence="3">HNH nuclease domain-containing protein</fullName>
    </recommendedName>
</protein>
<dbReference type="AlphaFoldDB" id="A0A409W127"/>
<accession>A0A409W127</accession>
<dbReference type="InParanoid" id="A0A409W127"/>
<dbReference type="Proteomes" id="UP000284842">
    <property type="component" value="Unassembled WGS sequence"/>
</dbReference>
<evidence type="ECO:0000313" key="2">
    <source>
        <dbReference type="Proteomes" id="UP000284842"/>
    </source>
</evidence>